<reference evidence="1 2" key="1">
    <citation type="submission" date="2019-07" db="EMBL/GenBank/DDBJ databases">
        <title>Whole genome shotgun sequence of Pseudoalteromonas espejiana NBRC 102222.</title>
        <authorList>
            <person name="Hosoyama A."/>
            <person name="Uohara A."/>
            <person name="Ohji S."/>
            <person name="Ichikawa N."/>
        </authorList>
    </citation>
    <scope>NUCLEOTIDE SEQUENCE [LARGE SCALE GENOMIC DNA]</scope>
    <source>
        <strain evidence="1 2">NBRC 102222</strain>
    </source>
</reference>
<proteinExistence type="predicted"/>
<dbReference type="AlphaFoldDB" id="A0A510XSE5"/>
<keyword evidence="2" id="KW-1185">Reference proteome</keyword>
<organism evidence="1 2">
    <name type="scientific">Pseudoalteromonas espejiana</name>
    <dbReference type="NCBI Taxonomy" id="28107"/>
    <lineage>
        <taxon>Bacteria</taxon>
        <taxon>Pseudomonadati</taxon>
        <taxon>Pseudomonadota</taxon>
        <taxon>Gammaproteobacteria</taxon>
        <taxon>Alteromonadales</taxon>
        <taxon>Pseudoalteromonadaceae</taxon>
        <taxon>Pseudoalteromonas</taxon>
    </lineage>
</organism>
<gene>
    <name evidence="1" type="ORF">PES01_07700</name>
</gene>
<sequence length="69" mass="7964">MGKLTTRRKLASTIATVKEKHESPKYKKLVCLLYLYTETKYSPIIRFKIKERLITVGKCSIGKGTFIIK</sequence>
<dbReference type="Proteomes" id="UP000321419">
    <property type="component" value="Unassembled WGS sequence"/>
</dbReference>
<dbReference type="EMBL" id="BJUM01000006">
    <property type="protein sequence ID" value="GEK53925.1"/>
    <property type="molecule type" value="Genomic_DNA"/>
</dbReference>
<accession>A0A510XSE5</accession>
<protein>
    <submittedName>
        <fullName evidence="1">Uncharacterized protein</fullName>
    </submittedName>
</protein>
<evidence type="ECO:0000313" key="1">
    <source>
        <dbReference type="EMBL" id="GEK53925.1"/>
    </source>
</evidence>
<name>A0A510XSE5_9GAMM</name>
<evidence type="ECO:0000313" key="2">
    <source>
        <dbReference type="Proteomes" id="UP000321419"/>
    </source>
</evidence>
<comment type="caution">
    <text evidence="1">The sequence shown here is derived from an EMBL/GenBank/DDBJ whole genome shotgun (WGS) entry which is preliminary data.</text>
</comment>